<comment type="caution">
    <text evidence="1">The sequence shown here is derived from an EMBL/GenBank/DDBJ whole genome shotgun (WGS) entry which is preliminary data.</text>
</comment>
<organism evidence="1">
    <name type="scientific">marine sediment metagenome</name>
    <dbReference type="NCBI Taxonomy" id="412755"/>
    <lineage>
        <taxon>unclassified sequences</taxon>
        <taxon>metagenomes</taxon>
        <taxon>ecological metagenomes</taxon>
    </lineage>
</organism>
<name>A0A0F9X764_9ZZZZ</name>
<accession>A0A0F9X764</accession>
<reference evidence="1" key="1">
    <citation type="journal article" date="2015" name="Nature">
        <title>Complex archaea that bridge the gap between prokaryotes and eukaryotes.</title>
        <authorList>
            <person name="Spang A."/>
            <person name="Saw J.H."/>
            <person name="Jorgensen S.L."/>
            <person name="Zaremba-Niedzwiedzka K."/>
            <person name="Martijn J."/>
            <person name="Lind A.E."/>
            <person name="van Eijk R."/>
            <person name="Schleper C."/>
            <person name="Guy L."/>
            <person name="Ettema T.J."/>
        </authorList>
    </citation>
    <scope>NUCLEOTIDE SEQUENCE</scope>
</reference>
<proteinExistence type="predicted"/>
<sequence length="231" mass="23615">MSCQDGLLPAPPAETAITLPAGMSLTSVPSPVGIVATDFSAIQSIMTQLSPALAGLQPMLMLVDAVMALFTVMERAPEIVTDLDGFLEALKEASVKIGKLATLAPPLSVPAMVVTTISACAKYLTAVIGQLTDVVAATTDAQSLMDQAVAAGDTLLQTEAQCALTNAATMTSHASAAMGPIIGVLEAITKLIGFLPSPVDLPTIPDTSEMTAQAMIDALQPIVDLLEAISI</sequence>
<gene>
    <name evidence="1" type="ORF">LCGC14_0258680</name>
</gene>
<protein>
    <submittedName>
        <fullName evidence="1">Uncharacterized protein</fullName>
    </submittedName>
</protein>
<dbReference type="EMBL" id="LAZR01000138">
    <property type="protein sequence ID" value="KKN87413.1"/>
    <property type="molecule type" value="Genomic_DNA"/>
</dbReference>
<dbReference type="AlphaFoldDB" id="A0A0F9X764"/>
<evidence type="ECO:0000313" key="1">
    <source>
        <dbReference type="EMBL" id="KKN87413.1"/>
    </source>
</evidence>